<dbReference type="SUPFAM" id="SSF51182">
    <property type="entry name" value="RmlC-like cupins"/>
    <property type="match status" value="1"/>
</dbReference>
<dbReference type="Gene3D" id="1.20.910.10">
    <property type="entry name" value="Heme oxygenase-like"/>
    <property type="match status" value="1"/>
</dbReference>
<sequence length="386" mass="43192">MTIWEPWLETHSLRKLERHPLLTELSEGRIGLNGVRTLLIQHRHYSRHFTQYLCALMSNISNVDDLHAIMENLLEEMGMDGGSENVTHAELFQRTLDTLNADPRDEGPLPATRALTQSVMDYCRKKDPLEGLAALCLGAEAIVPVVYRPILDALVGHGVGDRATEFFRIHIEEDEGHALTMLNILQRLTARDASARERARSIGADVIAKRCDMFDAVLEEIRDQGGDDVLVHRKITEPPPRFSSIDFGRVGSKTRVFVPERLHHPRVTSGHDTESTKFTEERNHAVHIIDLPTNTLSVTIGGLQPGQSTRLHRHNYETVIYVIAGSGHSRIEDRVVHWTAGDAFYVPVWAAHQHVNDGTGSCTYVACENAPLLQNLGNIALREELG</sequence>
<dbReference type="InterPro" id="IPR011051">
    <property type="entry name" value="RmlC_Cupin_sf"/>
</dbReference>
<evidence type="ECO:0000313" key="3">
    <source>
        <dbReference type="EMBL" id="WXB05076.1"/>
    </source>
</evidence>
<dbReference type="InterPro" id="IPR014710">
    <property type="entry name" value="RmlC-like_jellyroll"/>
</dbReference>
<dbReference type="InterPro" id="IPR016084">
    <property type="entry name" value="Haem_Oase-like_multi-hlx"/>
</dbReference>
<dbReference type="SUPFAM" id="SSF48613">
    <property type="entry name" value="Heme oxygenase-like"/>
    <property type="match status" value="1"/>
</dbReference>
<dbReference type="InterPro" id="IPR039068">
    <property type="entry name" value="PqqC-like"/>
</dbReference>
<proteinExistence type="predicted"/>
<evidence type="ECO:0000313" key="4">
    <source>
        <dbReference type="Proteomes" id="UP001374803"/>
    </source>
</evidence>
<dbReference type="SMART" id="SM01236">
    <property type="entry name" value="Haem_oxygenase_2"/>
    <property type="match status" value="1"/>
</dbReference>
<protein>
    <submittedName>
        <fullName evidence="3">Iron-containing redox enzyme family protein</fullName>
    </submittedName>
</protein>
<dbReference type="InterPro" id="IPR013096">
    <property type="entry name" value="Cupin_2"/>
</dbReference>
<organism evidence="3 4">
    <name type="scientific">Pendulispora rubella</name>
    <dbReference type="NCBI Taxonomy" id="2741070"/>
    <lineage>
        <taxon>Bacteria</taxon>
        <taxon>Pseudomonadati</taxon>
        <taxon>Myxococcota</taxon>
        <taxon>Myxococcia</taxon>
        <taxon>Myxococcales</taxon>
        <taxon>Sorangiineae</taxon>
        <taxon>Pendulisporaceae</taxon>
        <taxon>Pendulispora</taxon>
    </lineage>
</organism>
<dbReference type="EMBL" id="CP089983">
    <property type="protein sequence ID" value="WXB05076.1"/>
    <property type="molecule type" value="Genomic_DNA"/>
</dbReference>
<accession>A0ABZ2L2A9</accession>
<dbReference type="Pfam" id="PF07883">
    <property type="entry name" value="Cupin_2"/>
    <property type="match status" value="1"/>
</dbReference>
<dbReference type="Gene3D" id="2.60.120.10">
    <property type="entry name" value="Jelly Rolls"/>
    <property type="match status" value="1"/>
</dbReference>
<dbReference type="Pfam" id="PF14518">
    <property type="entry name" value="Haem_oxygenas_2"/>
    <property type="match status" value="1"/>
</dbReference>
<evidence type="ECO:0000256" key="1">
    <source>
        <dbReference type="ARBA" id="ARBA00023002"/>
    </source>
</evidence>
<dbReference type="Proteomes" id="UP001374803">
    <property type="component" value="Chromosome"/>
</dbReference>
<dbReference type="RefSeq" id="WP_394834718.1">
    <property type="nucleotide sequence ID" value="NZ_CP089929.1"/>
</dbReference>
<dbReference type="PANTHER" id="PTHR40279:SF3">
    <property type="entry name" value="4-AMINOBENZOATE SYNTHASE"/>
    <property type="match status" value="1"/>
</dbReference>
<reference evidence="3" key="1">
    <citation type="submission" date="2021-12" db="EMBL/GenBank/DDBJ databases">
        <title>Discovery of the Pendulisporaceae a myxobacterial family with distinct sporulation behavior and unique specialized metabolism.</title>
        <authorList>
            <person name="Garcia R."/>
            <person name="Popoff A."/>
            <person name="Bader C.D."/>
            <person name="Loehr J."/>
            <person name="Walesch S."/>
            <person name="Walt C."/>
            <person name="Boldt J."/>
            <person name="Bunk B."/>
            <person name="Haeckl F.J.F.P.J."/>
            <person name="Gunesch A.P."/>
            <person name="Birkelbach J."/>
            <person name="Nuebel U."/>
            <person name="Pietschmann T."/>
            <person name="Bach T."/>
            <person name="Mueller R."/>
        </authorList>
    </citation>
    <scope>NUCLEOTIDE SEQUENCE</scope>
    <source>
        <strain evidence="3">MSr11367</strain>
    </source>
</reference>
<feature type="domain" description="Cupin type-2" evidence="2">
    <location>
        <begin position="303"/>
        <end position="365"/>
    </location>
</feature>
<name>A0ABZ2L2A9_9BACT</name>
<evidence type="ECO:0000259" key="2">
    <source>
        <dbReference type="Pfam" id="PF07883"/>
    </source>
</evidence>
<dbReference type="PANTHER" id="PTHR40279">
    <property type="entry name" value="PQQC-LIKE PROTEIN"/>
    <property type="match status" value="1"/>
</dbReference>
<keyword evidence="4" id="KW-1185">Reference proteome</keyword>
<gene>
    <name evidence="3" type="ORF">LVJ94_50310</name>
</gene>
<keyword evidence="1" id="KW-0560">Oxidoreductase</keyword>